<feature type="transmembrane region" description="Helical" evidence="1">
    <location>
        <begin position="12"/>
        <end position="32"/>
    </location>
</feature>
<organism evidence="2 3">
    <name type="scientific">Microbacterium fluvii</name>
    <dbReference type="NCBI Taxonomy" id="415215"/>
    <lineage>
        <taxon>Bacteria</taxon>
        <taxon>Bacillati</taxon>
        <taxon>Actinomycetota</taxon>
        <taxon>Actinomycetes</taxon>
        <taxon>Micrococcales</taxon>
        <taxon>Microbacteriaceae</taxon>
        <taxon>Microbacterium</taxon>
    </lineage>
</organism>
<evidence type="ECO:0000256" key="1">
    <source>
        <dbReference type="SAM" id="Phobius"/>
    </source>
</evidence>
<gene>
    <name evidence="2" type="ORF">ACFQRL_03840</name>
</gene>
<dbReference type="Proteomes" id="UP001596507">
    <property type="component" value="Unassembled WGS sequence"/>
</dbReference>
<dbReference type="EMBL" id="JBHTBE010000001">
    <property type="protein sequence ID" value="MFC7268090.1"/>
    <property type="molecule type" value="Genomic_DNA"/>
</dbReference>
<feature type="transmembrane region" description="Helical" evidence="1">
    <location>
        <begin position="103"/>
        <end position="128"/>
    </location>
</feature>
<evidence type="ECO:0008006" key="4">
    <source>
        <dbReference type="Google" id="ProtNLM"/>
    </source>
</evidence>
<keyword evidence="1" id="KW-0812">Transmembrane</keyword>
<evidence type="ECO:0000313" key="2">
    <source>
        <dbReference type="EMBL" id="MFC7268090.1"/>
    </source>
</evidence>
<keyword evidence="1" id="KW-0472">Membrane</keyword>
<comment type="caution">
    <text evidence="2">The sequence shown here is derived from an EMBL/GenBank/DDBJ whole genome shotgun (WGS) entry which is preliminary data.</text>
</comment>
<reference evidence="3" key="1">
    <citation type="journal article" date="2019" name="Int. J. Syst. Evol. Microbiol.">
        <title>The Global Catalogue of Microorganisms (GCM) 10K type strain sequencing project: providing services to taxonomists for standard genome sequencing and annotation.</title>
        <authorList>
            <consortium name="The Broad Institute Genomics Platform"/>
            <consortium name="The Broad Institute Genome Sequencing Center for Infectious Disease"/>
            <person name="Wu L."/>
            <person name="Ma J."/>
        </authorList>
    </citation>
    <scope>NUCLEOTIDE SEQUENCE [LARGE SCALE GENOMIC DNA]</scope>
    <source>
        <strain evidence="3">CGMCC 1.15772</strain>
    </source>
</reference>
<keyword evidence="3" id="KW-1185">Reference proteome</keyword>
<evidence type="ECO:0000313" key="3">
    <source>
        <dbReference type="Proteomes" id="UP001596507"/>
    </source>
</evidence>
<accession>A0ABW2HF51</accession>
<dbReference type="RefSeq" id="WP_262873008.1">
    <property type="nucleotide sequence ID" value="NZ_BAABKW010000005.1"/>
</dbReference>
<protein>
    <recommendedName>
        <fullName evidence="4">Leucyl-tRNA synthetase</fullName>
    </recommendedName>
</protein>
<proteinExistence type="predicted"/>
<name>A0ABW2HF51_9MICO</name>
<keyword evidence="1" id="KW-1133">Transmembrane helix</keyword>
<sequence>MDAADALAEIFTWVGLAAGIVAGAIGIAMLLADGAWAPVRIMIDDAPTGRVARWFDAAGGVNEAVLTPHQVHQLAGADQARAFAKVGVPHQLRLTKTAPAALFTLRLSAGFLAVGVVAAIVSLVLLFARG</sequence>